<dbReference type="STRING" id="83401.SAMN05421742_102353"/>
<evidence type="ECO:0000313" key="5">
    <source>
        <dbReference type="EMBL" id="SDG76561.1"/>
    </source>
</evidence>
<gene>
    <name evidence="5" type="ORF">SAMN05421742_102353</name>
</gene>
<keyword evidence="2" id="KW-0328">Glycosyltransferase</keyword>
<dbReference type="Proteomes" id="UP000217076">
    <property type="component" value="Unassembled WGS sequence"/>
</dbReference>
<dbReference type="AlphaFoldDB" id="A0A1G7WXA8"/>
<evidence type="ECO:0000256" key="2">
    <source>
        <dbReference type="ARBA" id="ARBA00022676"/>
    </source>
</evidence>
<protein>
    <submittedName>
        <fullName evidence="5">Glycosyltransferase involved in cell wall bisynthesis</fullName>
    </submittedName>
</protein>
<accession>A0A1G7WXA8</accession>
<dbReference type="Gene3D" id="3.40.50.2000">
    <property type="entry name" value="Glycogen Phosphorylase B"/>
    <property type="match status" value="2"/>
</dbReference>
<evidence type="ECO:0000313" key="6">
    <source>
        <dbReference type="Proteomes" id="UP000217076"/>
    </source>
</evidence>
<dbReference type="RefSeq" id="WP_092616247.1">
    <property type="nucleotide sequence ID" value="NZ_FNCV01000002.1"/>
</dbReference>
<dbReference type="PANTHER" id="PTHR12526:SF640">
    <property type="entry name" value="COLANIC ACID BIOSYNTHESIS GLYCOSYLTRANSFERASE WCAL-RELATED"/>
    <property type="match status" value="1"/>
</dbReference>
<dbReference type="Pfam" id="PF00534">
    <property type="entry name" value="Glycos_transf_1"/>
    <property type="match status" value="1"/>
</dbReference>
<proteinExistence type="inferred from homology"/>
<keyword evidence="3 5" id="KW-0808">Transferase</keyword>
<evidence type="ECO:0000259" key="4">
    <source>
        <dbReference type="Pfam" id="PF00534"/>
    </source>
</evidence>
<evidence type="ECO:0000256" key="1">
    <source>
        <dbReference type="ARBA" id="ARBA00009481"/>
    </source>
</evidence>
<dbReference type="CDD" id="cd03801">
    <property type="entry name" value="GT4_PimA-like"/>
    <property type="match status" value="1"/>
</dbReference>
<dbReference type="GO" id="GO:0016757">
    <property type="term" value="F:glycosyltransferase activity"/>
    <property type="evidence" value="ECO:0007669"/>
    <property type="project" value="UniProtKB-KW"/>
</dbReference>
<evidence type="ECO:0000256" key="3">
    <source>
        <dbReference type="ARBA" id="ARBA00022679"/>
    </source>
</evidence>
<organism evidence="5 6">
    <name type="scientific">Roseospirillum parvum</name>
    <dbReference type="NCBI Taxonomy" id="83401"/>
    <lineage>
        <taxon>Bacteria</taxon>
        <taxon>Pseudomonadati</taxon>
        <taxon>Pseudomonadota</taxon>
        <taxon>Alphaproteobacteria</taxon>
        <taxon>Rhodospirillales</taxon>
        <taxon>Rhodospirillaceae</taxon>
        <taxon>Roseospirillum</taxon>
    </lineage>
</organism>
<dbReference type="InterPro" id="IPR001296">
    <property type="entry name" value="Glyco_trans_1"/>
</dbReference>
<keyword evidence="6" id="KW-1185">Reference proteome</keyword>
<comment type="similarity">
    <text evidence="1">Belongs to the glycosyltransferase group 1 family. Glycosyltransferase 4 subfamily.</text>
</comment>
<name>A0A1G7WXA8_9PROT</name>
<sequence>MSDGGNRLQPAPAPPDGGRPLKVLCLDIEGGHGGSSRSLLASLSRIDRERVEPLVWCRRPGSVVEKYQELGIPCRVTPEMPKISALERNSRTLLDLARLATQLFRARGFLRRLVDTARTADVVHLNHEGLWLLAYWLKARTRVAVTLHRRTMLPNTVFGHLQVNLIHRAVDGQVFISDNERRNAEDLGRHPPIGPVLFNIAEPPAPGTAPHPACRDDPRFKVALLANFAWIRGTDRLLEVAQALAARGAQDRVVFLVAGTMRMPRRYPGPLAQAARQGWQFDQVVERSQIAGMIRFLGHISDPERVLVGCDALLRLSRGNNPWGRDVLEALAAGRPVLTVGSYQRFVEHDVTGVLLPRFDAGQMADHILALAEDPARTRRLGAAGAERIARLCDGPTQAAALAEVWRAAAARKAGLRADRTG</sequence>
<dbReference type="OrthoDB" id="9783380at2"/>
<reference evidence="6" key="1">
    <citation type="submission" date="2016-10" db="EMBL/GenBank/DDBJ databases">
        <authorList>
            <person name="Varghese N."/>
            <person name="Submissions S."/>
        </authorList>
    </citation>
    <scope>NUCLEOTIDE SEQUENCE [LARGE SCALE GENOMIC DNA]</scope>
    <source>
        <strain evidence="6">930I</strain>
    </source>
</reference>
<feature type="domain" description="Glycosyl transferase family 1" evidence="4">
    <location>
        <begin position="220"/>
        <end position="387"/>
    </location>
</feature>
<dbReference type="EMBL" id="FNCV01000002">
    <property type="protein sequence ID" value="SDG76561.1"/>
    <property type="molecule type" value="Genomic_DNA"/>
</dbReference>
<dbReference type="PANTHER" id="PTHR12526">
    <property type="entry name" value="GLYCOSYLTRANSFERASE"/>
    <property type="match status" value="1"/>
</dbReference>
<dbReference type="SUPFAM" id="SSF53756">
    <property type="entry name" value="UDP-Glycosyltransferase/glycogen phosphorylase"/>
    <property type="match status" value="1"/>
</dbReference>